<dbReference type="Gene3D" id="3.40.50.720">
    <property type="entry name" value="NAD(P)-binding Rossmann-like Domain"/>
    <property type="match status" value="1"/>
</dbReference>
<evidence type="ECO:0000313" key="2">
    <source>
        <dbReference type="EMBL" id="MFC5501961.1"/>
    </source>
</evidence>
<dbReference type="PANTHER" id="PTHR43677:SF11">
    <property type="entry name" value="ZINC-CONTAINING ALCOHOL DEHYDROGENASE"/>
    <property type="match status" value="1"/>
</dbReference>
<keyword evidence="3" id="KW-1185">Reference proteome</keyword>
<dbReference type="SUPFAM" id="SSF50129">
    <property type="entry name" value="GroES-like"/>
    <property type="match status" value="1"/>
</dbReference>
<dbReference type="InterPro" id="IPR036291">
    <property type="entry name" value="NAD(P)-bd_dom_sf"/>
</dbReference>
<dbReference type="InterPro" id="IPR011032">
    <property type="entry name" value="GroES-like_sf"/>
</dbReference>
<dbReference type="PANTHER" id="PTHR43677">
    <property type="entry name" value="SHORT-CHAIN DEHYDROGENASE/REDUCTASE"/>
    <property type="match status" value="1"/>
</dbReference>
<comment type="caution">
    <text evidence="2">The sequence shown here is derived from an EMBL/GenBank/DDBJ whole genome shotgun (WGS) entry which is preliminary data.</text>
</comment>
<proteinExistence type="predicted"/>
<reference evidence="3" key="1">
    <citation type="journal article" date="2019" name="Int. J. Syst. Evol. Microbiol.">
        <title>The Global Catalogue of Microorganisms (GCM) 10K type strain sequencing project: providing services to taxonomists for standard genome sequencing and annotation.</title>
        <authorList>
            <consortium name="The Broad Institute Genomics Platform"/>
            <consortium name="The Broad Institute Genome Sequencing Center for Infectious Disease"/>
            <person name="Wu L."/>
            <person name="Ma J."/>
        </authorList>
    </citation>
    <scope>NUCLEOTIDE SEQUENCE [LARGE SCALE GENOMIC DNA]</scope>
    <source>
        <strain evidence="3">CGMCC 4.6997</strain>
    </source>
</reference>
<dbReference type="InterPro" id="IPR051397">
    <property type="entry name" value="Zn-ADH-like_protein"/>
</dbReference>
<organism evidence="2 3">
    <name type="scientific">Lysinimonas soli</name>
    <dbReference type="NCBI Taxonomy" id="1074233"/>
    <lineage>
        <taxon>Bacteria</taxon>
        <taxon>Bacillati</taxon>
        <taxon>Actinomycetota</taxon>
        <taxon>Actinomycetes</taxon>
        <taxon>Micrococcales</taxon>
        <taxon>Microbacteriaceae</taxon>
        <taxon>Lysinimonas</taxon>
    </lineage>
</organism>
<dbReference type="EMBL" id="JBHSMG010000001">
    <property type="protein sequence ID" value="MFC5501961.1"/>
    <property type="molecule type" value="Genomic_DNA"/>
</dbReference>
<sequence length="320" mass="32985">MHAAVVTEFDQPPRWSVADEPQAGGEHEVVVEVVAAALHPRVRSQADGSHYTSTDELPLIPGIDGVGRLPDGSLVYFVLPDTRLGSLAERATIDLRRSVPLPAGTDAAAVAAAMNPGMSSWIALRRRAGLVPGQSVLILGATGSAGRLAVQIARHLGASGVVAAGRDPEALDSLAGLGADAVVSLAGPLGEAAARVGEAAAEVDAVVDYLWGEPAQAVIPALLTRRPDRSHRLAWVQVGAIAGPDLTIASAMLRGANLQLMGSGQGSVTTRGILDELGPLLAEVSKGSFVLDIDPRKFADVEAVWAEKASARSRVVFVAP</sequence>
<feature type="domain" description="Enoyl reductase (ER)" evidence="1">
    <location>
        <begin position="8"/>
        <end position="268"/>
    </location>
</feature>
<gene>
    <name evidence="2" type="ORF">ACFPJ4_06875</name>
</gene>
<name>A0ABW0NN49_9MICO</name>
<accession>A0ABW0NN49</accession>
<evidence type="ECO:0000313" key="3">
    <source>
        <dbReference type="Proteomes" id="UP001596039"/>
    </source>
</evidence>
<protein>
    <submittedName>
        <fullName evidence="2">Zinc-binding alcohol dehydrogenase family protein</fullName>
    </submittedName>
</protein>
<dbReference type="SUPFAM" id="SSF51735">
    <property type="entry name" value="NAD(P)-binding Rossmann-fold domains"/>
    <property type="match status" value="1"/>
</dbReference>
<dbReference type="InterPro" id="IPR020843">
    <property type="entry name" value="ER"/>
</dbReference>
<dbReference type="Gene3D" id="3.90.180.10">
    <property type="entry name" value="Medium-chain alcohol dehydrogenases, catalytic domain"/>
    <property type="match status" value="1"/>
</dbReference>
<dbReference type="Proteomes" id="UP001596039">
    <property type="component" value="Unassembled WGS sequence"/>
</dbReference>
<dbReference type="SMART" id="SM00829">
    <property type="entry name" value="PKS_ER"/>
    <property type="match status" value="1"/>
</dbReference>
<evidence type="ECO:0000259" key="1">
    <source>
        <dbReference type="SMART" id="SM00829"/>
    </source>
</evidence>
<dbReference type="RefSeq" id="WP_386739621.1">
    <property type="nucleotide sequence ID" value="NZ_JBHSMG010000001.1"/>
</dbReference>